<feature type="compositionally biased region" description="Polar residues" evidence="1">
    <location>
        <begin position="111"/>
        <end position="120"/>
    </location>
</feature>
<sequence>MEQRGKREIPEKTCRQMASSGTIPTCDNPEWPGQGLNPDRFGVGRAQLAVLVGMQIAEVMARLAQHDRGTQIYPEHSHERPAASPSAHKAPPVRGRTRLASPPGGNCFQPRFTQVKLTNR</sequence>
<keyword evidence="3" id="KW-1185">Reference proteome</keyword>
<feature type="region of interest" description="Disordered" evidence="1">
    <location>
        <begin position="68"/>
        <end position="120"/>
    </location>
</feature>
<dbReference type="EMBL" id="JARBHB010000005">
    <property type="protein sequence ID" value="KAJ8882711.1"/>
    <property type="molecule type" value="Genomic_DNA"/>
</dbReference>
<gene>
    <name evidence="2" type="ORF">PR048_014523</name>
</gene>
<feature type="compositionally biased region" description="Basic and acidic residues" evidence="1">
    <location>
        <begin position="1"/>
        <end position="14"/>
    </location>
</feature>
<protein>
    <submittedName>
        <fullName evidence="2">Uncharacterized protein</fullName>
    </submittedName>
</protein>
<evidence type="ECO:0000313" key="2">
    <source>
        <dbReference type="EMBL" id="KAJ8882711.1"/>
    </source>
</evidence>
<organism evidence="2 3">
    <name type="scientific">Dryococelus australis</name>
    <dbReference type="NCBI Taxonomy" id="614101"/>
    <lineage>
        <taxon>Eukaryota</taxon>
        <taxon>Metazoa</taxon>
        <taxon>Ecdysozoa</taxon>
        <taxon>Arthropoda</taxon>
        <taxon>Hexapoda</taxon>
        <taxon>Insecta</taxon>
        <taxon>Pterygota</taxon>
        <taxon>Neoptera</taxon>
        <taxon>Polyneoptera</taxon>
        <taxon>Phasmatodea</taxon>
        <taxon>Verophasmatodea</taxon>
        <taxon>Anareolatae</taxon>
        <taxon>Phasmatidae</taxon>
        <taxon>Eurycanthinae</taxon>
        <taxon>Dryococelus</taxon>
    </lineage>
</organism>
<dbReference type="Proteomes" id="UP001159363">
    <property type="component" value="Chromosome 4"/>
</dbReference>
<feature type="compositionally biased region" description="Low complexity" evidence="1">
    <location>
        <begin position="82"/>
        <end position="92"/>
    </location>
</feature>
<reference evidence="2 3" key="1">
    <citation type="submission" date="2023-02" db="EMBL/GenBank/DDBJ databases">
        <title>LHISI_Scaffold_Assembly.</title>
        <authorList>
            <person name="Stuart O.P."/>
            <person name="Cleave R."/>
            <person name="Magrath M.J.L."/>
            <person name="Mikheyev A.S."/>
        </authorList>
    </citation>
    <scope>NUCLEOTIDE SEQUENCE [LARGE SCALE GENOMIC DNA]</scope>
    <source>
        <strain evidence="2">Daus_M_001</strain>
        <tissue evidence="2">Leg muscle</tissue>
    </source>
</reference>
<feature type="region of interest" description="Disordered" evidence="1">
    <location>
        <begin position="1"/>
        <end position="38"/>
    </location>
</feature>
<name>A0ABQ9HEV3_9NEOP</name>
<proteinExistence type="predicted"/>
<evidence type="ECO:0000313" key="3">
    <source>
        <dbReference type="Proteomes" id="UP001159363"/>
    </source>
</evidence>
<comment type="caution">
    <text evidence="2">The sequence shown here is derived from an EMBL/GenBank/DDBJ whole genome shotgun (WGS) entry which is preliminary data.</text>
</comment>
<feature type="compositionally biased region" description="Polar residues" evidence="1">
    <location>
        <begin position="16"/>
        <end position="25"/>
    </location>
</feature>
<feature type="compositionally biased region" description="Basic and acidic residues" evidence="1">
    <location>
        <begin position="68"/>
        <end position="81"/>
    </location>
</feature>
<accession>A0ABQ9HEV3</accession>
<evidence type="ECO:0000256" key="1">
    <source>
        <dbReference type="SAM" id="MobiDB-lite"/>
    </source>
</evidence>